<evidence type="ECO:0000313" key="3">
    <source>
        <dbReference type="EMBL" id="CAD2189538.1"/>
    </source>
</evidence>
<feature type="region of interest" description="Disordered" evidence="1">
    <location>
        <begin position="109"/>
        <end position="142"/>
    </location>
</feature>
<evidence type="ECO:0000256" key="2">
    <source>
        <dbReference type="SAM" id="SignalP"/>
    </source>
</evidence>
<feature type="chain" id="PRO_5028323440" evidence="2">
    <location>
        <begin position="23"/>
        <end position="198"/>
    </location>
</feature>
<feature type="signal peptide" evidence="2">
    <location>
        <begin position="1"/>
        <end position="22"/>
    </location>
</feature>
<feature type="region of interest" description="Disordered" evidence="1">
    <location>
        <begin position="174"/>
        <end position="198"/>
    </location>
</feature>
<evidence type="ECO:0000313" key="4">
    <source>
        <dbReference type="Proteomes" id="UP000580250"/>
    </source>
</evidence>
<gene>
    <name evidence="3" type="ORF">MENT_LOCUS42264</name>
</gene>
<dbReference type="Proteomes" id="UP000580250">
    <property type="component" value="Unassembled WGS sequence"/>
</dbReference>
<accession>A0A6V7WR70</accession>
<evidence type="ECO:0000256" key="1">
    <source>
        <dbReference type="SAM" id="MobiDB-lite"/>
    </source>
</evidence>
<sequence length="198" mass="21628">MNLSILIMLLFRFCNLFSQTESMFPGYGQGYAFNGEGAVPPQNNQRTQHRALLPRGHRPYAYNQQPSATEIANFYRFQNVDQIGQNPPLINRVEGNVQQEEITVDYPPQTVDDESEVSSSGTTNFGYARHGNESSSCSRGIGSSRDIYGGGSVYGIPEEGSTNRVHGGGLVYGTPGEGSGHGVYGGESKTTRKTHRKN</sequence>
<protein>
    <submittedName>
        <fullName evidence="3">Uncharacterized protein</fullName>
    </submittedName>
</protein>
<reference evidence="3 4" key="1">
    <citation type="submission" date="2020-08" db="EMBL/GenBank/DDBJ databases">
        <authorList>
            <person name="Koutsovoulos G."/>
            <person name="Danchin GJ E."/>
        </authorList>
    </citation>
    <scope>NUCLEOTIDE SEQUENCE [LARGE SCALE GENOMIC DNA]</scope>
</reference>
<comment type="caution">
    <text evidence="3">The sequence shown here is derived from an EMBL/GenBank/DDBJ whole genome shotgun (WGS) entry which is preliminary data.</text>
</comment>
<proteinExistence type="predicted"/>
<dbReference type="AlphaFoldDB" id="A0A6V7WR70"/>
<feature type="compositionally biased region" description="Gly residues" evidence="1">
    <location>
        <begin position="174"/>
        <end position="185"/>
    </location>
</feature>
<name>A0A6V7WR70_MELEN</name>
<keyword evidence="2" id="KW-0732">Signal</keyword>
<organism evidence="3 4">
    <name type="scientific">Meloidogyne enterolobii</name>
    <name type="common">Root-knot nematode worm</name>
    <name type="synonym">Meloidogyne mayaguensis</name>
    <dbReference type="NCBI Taxonomy" id="390850"/>
    <lineage>
        <taxon>Eukaryota</taxon>
        <taxon>Metazoa</taxon>
        <taxon>Ecdysozoa</taxon>
        <taxon>Nematoda</taxon>
        <taxon>Chromadorea</taxon>
        <taxon>Rhabditida</taxon>
        <taxon>Tylenchina</taxon>
        <taxon>Tylenchomorpha</taxon>
        <taxon>Tylenchoidea</taxon>
        <taxon>Meloidogynidae</taxon>
        <taxon>Meloidogyninae</taxon>
        <taxon>Meloidogyne</taxon>
    </lineage>
</organism>
<dbReference type="EMBL" id="CAJEWN010000754">
    <property type="protein sequence ID" value="CAD2189538.1"/>
    <property type="molecule type" value="Genomic_DNA"/>
</dbReference>